<dbReference type="GO" id="GO:0003677">
    <property type="term" value="F:DNA binding"/>
    <property type="evidence" value="ECO:0007669"/>
    <property type="project" value="InterPro"/>
</dbReference>
<dbReference type="PANTHER" id="PTHR45997:SF1">
    <property type="entry name" value="DNA LIGASE 4"/>
    <property type="match status" value="1"/>
</dbReference>
<evidence type="ECO:0000256" key="1">
    <source>
        <dbReference type="SAM" id="Phobius"/>
    </source>
</evidence>
<dbReference type="InterPro" id="IPR012310">
    <property type="entry name" value="DNA_ligase_ATP-dep_cent"/>
</dbReference>
<gene>
    <name evidence="3" type="primary">LIG4_1</name>
    <name evidence="3" type="ORF">CK203_074308</name>
</gene>
<feature type="domain" description="ATP-dependent DNA ligase family profile" evidence="2">
    <location>
        <begin position="66"/>
        <end position="113"/>
    </location>
</feature>
<dbReference type="AlphaFoldDB" id="A0A438BYX2"/>
<dbReference type="GO" id="GO:0003910">
    <property type="term" value="F:DNA ligase (ATP) activity"/>
    <property type="evidence" value="ECO:0007669"/>
    <property type="project" value="InterPro"/>
</dbReference>
<dbReference type="EMBL" id="QGNW01002590">
    <property type="protein sequence ID" value="RVW16216.1"/>
    <property type="molecule type" value="Genomic_DNA"/>
</dbReference>
<dbReference type="Pfam" id="PF01068">
    <property type="entry name" value="DNA_ligase_A_M"/>
    <property type="match status" value="1"/>
</dbReference>
<proteinExistence type="predicted"/>
<protein>
    <submittedName>
        <fullName evidence="3">DNA ligase 4</fullName>
    </submittedName>
</protein>
<evidence type="ECO:0000313" key="4">
    <source>
        <dbReference type="Proteomes" id="UP000288805"/>
    </source>
</evidence>
<dbReference type="GO" id="GO:0005524">
    <property type="term" value="F:ATP binding"/>
    <property type="evidence" value="ECO:0007669"/>
    <property type="project" value="InterPro"/>
</dbReference>
<keyword evidence="1" id="KW-0472">Membrane</keyword>
<accession>A0A438BYX2</accession>
<dbReference type="Proteomes" id="UP000288805">
    <property type="component" value="Unassembled WGS sequence"/>
</dbReference>
<evidence type="ECO:0000313" key="3">
    <source>
        <dbReference type="EMBL" id="RVW16216.1"/>
    </source>
</evidence>
<keyword evidence="1" id="KW-0812">Transmembrane</keyword>
<dbReference type="PANTHER" id="PTHR45997">
    <property type="entry name" value="DNA LIGASE 4"/>
    <property type="match status" value="1"/>
</dbReference>
<dbReference type="Gene3D" id="3.30.470.30">
    <property type="entry name" value="DNA ligase/mRNA capping enzyme"/>
    <property type="match status" value="1"/>
</dbReference>
<keyword evidence="3" id="KW-0436">Ligase</keyword>
<feature type="transmembrane region" description="Helical" evidence="1">
    <location>
        <begin position="17"/>
        <end position="35"/>
    </location>
</feature>
<dbReference type="PROSITE" id="PS50160">
    <property type="entry name" value="DNA_LIGASE_A3"/>
    <property type="match status" value="1"/>
</dbReference>
<evidence type="ECO:0000259" key="2">
    <source>
        <dbReference type="PROSITE" id="PS50160"/>
    </source>
</evidence>
<dbReference type="GO" id="GO:0006310">
    <property type="term" value="P:DNA recombination"/>
    <property type="evidence" value="ECO:0007669"/>
    <property type="project" value="InterPro"/>
</dbReference>
<organism evidence="3 4">
    <name type="scientific">Vitis vinifera</name>
    <name type="common">Grape</name>
    <dbReference type="NCBI Taxonomy" id="29760"/>
    <lineage>
        <taxon>Eukaryota</taxon>
        <taxon>Viridiplantae</taxon>
        <taxon>Streptophyta</taxon>
        <taxon>Embryophyta</taxon>
        <taxon>Tracheophyta</taxon>
        <taxon>Spermatophyta</taxon>
        <taxon>Magnoliopsida</taxon>
        <taxon>eudicotyledons</taxon>
        <taxon>Gunneridae</taxon>
        <taxon>Pentapetalae</taxon>
        <taxon>rosids</taxon>
        <taxon>Vitales</taxon>
        <taxon>Vitaceae</taxon>
        <taxon>Viteae</taxon>
        <taxon>Vitis</taxon>
    </lineage>
</organism>
<dbReference type="InterPro" id="IPR029710">
    <property type="entry name" value="LIG4"/>
</dbReference>
<comment type="caution">
    <text evidence="3">The sequence shown here is derived from an EMBL/GenBank/DDBJ whole genome shotgun (WGS) entry which is preliminary data.</text>
</comment>
<sequence>MESSGLEVLLDDLQVEALYTFFLTFPLVMLFRCILDGEMLVWDISLNRFAEFGSNQEIAKAAKEGLDSDRQVLSYVAFDILYFGDTSVIHQTLKERHELLQKVVKPLKGRFEILVPSGGLNTHCPSGK</sequence>
<dbReference type="GO" id="GO:0006281">
    <property type="term" value="P:DNA repair"/>
    <property type="evidence" value="ECO:0007669"/>
    <property type="project" value="InterPro"/>
</dbReference>
<dbReference type="SUPFAM" id="SSF56091">
    <property type="entry name" value="DNA ligase/mRNA capping enzyme, catalytic domain"/>
    <property type="match status" value="1"/>
</dbReference>
<name>A0A438BYX2_VITVI</name>
<keyword evidence="1" id="KW-1133">Transmembrane helix</keyword>
<reference evidence="3 4" key="1">
    <citation type="journal article" date="2018" name="PLoS Genet.">
        <title>Population sequencing reveals clonal diversity and ancestral inbreeding in the grapevine cultivar Chardonnay.</title>
        <authorList>
            <person name="Roach M.J."/>
            <person name="Johnson D.L."/>
            <person name="Bohlmann J."/>
            <person name="van Vuuren H.J."/>
            <person name="Jones S.J."/>
            <person name="Pretorius I.S."/>
            <person name="Schmidt S.A."/>
            <person name="Borneman A.R."/>
        </authorList>
    </citation>
    <scope>NUCLEOTIDE SEQUENCE [LARGE SCALE GENOMIC DNA]</scope>
    <source>
        <strain evidence="4">cv. Chardonnay</strain>
        <tissue evidence="3">Leaf</tissue>
    </source>
</reference>